<dbReference type="InterPro" id="IPR011444">
    <property type="entry name" value="DUF1549"/>
</dbReference>
<evidence type="ECO:0000259" key="5">
    <source>
        <dbReference type="PROSITE" id="PS51007"/>
    </source>
</evidence>
<dbReference type="PANTHER" id="PTHR35889:SF3">
    <property type="entry name" value="F-BOX DOMAIN-CONTAINING PROTEIN"/>
    <property type="match status" value="1"/>
</dbReference>
<dbReference type="GO" id="GO:0046872">
    <property type="term" value="F:metal ion binding"/>
    <property type="evidence" value="ECO:0007669"/>
    <property type="project" value="UniProtKB-KW"/>
</dbReference>
<evidence type="ECO:0000256" key="4">
    <source>
        <dbReference type="SAM" id="SignalP"/>
    </source>
</evidence>
<accession>A0A518CLU6</accession>
<keyword evidence="2 3" id="KW-0408">Iron</keyword>
<evidence type="ECO:0000313" key="6">
    <source>
        <dbReference type="EMBL" id="QDU80173.1"/>
    </source>
</evidence>
<dbReference type="RefSeq" id="WP_197440619.1">
    <property type="nucleotide sequence ID" value="NZ_CP036281.1"/>
</dbReference>
<dbReference type="GO" id="GO:0020037">
    <property type="term" value="F:heme binding"/>
    <property type="evidence" value="ECO:0007669"/>
    <property type="project" value="InterPro"/>
</dbReference>
<dbReference type="AlphaFoldDB" id="A0A518CLU6"/>
<feature type="chain" id="PRO_5021898131" evidence="4">
    <location>
        <begin position="37"/>
        <end position="836"/>
    </location>
</feature>
<dbReference type="Pfam" id="PF07587">
    <property type="entry name" value="PSD1"/>
    <property type="match status" value="1"/>
</dbReference>
<dbReference type="Proteomes" id="UP000317178">
    <property type="component" value="Chromosome"/>
</dbReference>
<protein>
    <submittedName>
        <fullName evidence="6">Planctomycete cytochrome C</fullName>
    </submittedName>
</protein>
<gene>
    <name evidence="6" type="ORF">Pla110_18970</name>
</gene>
<evidence type="ECO:0000256" key="2">
    <source>
        <dbReference type="ARBA" id="ARBA00023004"/>
    </source>
</evidence>
<keyword evidence="1 3" id="KW-0479">Metal-binding</keyword>
<dbReference type="GO" id="GO:0009055">
    <property type="term" value="F:electron transfer activity"/>
    <property type="evidence" value="ECO:0007669"/>
    <property type="project" value="InterPro"/>
</dbReference>
<sequence precursor="true">MKRISSQLINENRSRWFLASLAMIAVCLLCSSDAKAAEKPTEEQLRFFETKIRPLLLNSCVDCHSEDLAESDLRLDNLAGMLHGGKAGPALIPGKPASSLIITAIGYQDGTLQMPPDEKLPKSAIADLKRWVEMGAPHPESDQITDTIKKSGVDFEAGRQHWAFQPVQKPEIPQLTATSEEWVKNPIDAFILKSLENQQLQPLAPADKRTLIRRATFDLTGLPPKPEEIDAFLADDSPEAFSTVVNRLLDSPHYGERWGRHWLDVARYADSNGLDENVAHGNAWRYRDYVIESLNNDKPYDQFLQEQLAGDLLNAVEPETDYHLKNERLIATGFLSLGPKVLAEVDSIKMEMDIIDEQLDTVGRSLMGLTLGCARCHDHKFDPVAQADYYAMAGILKSTKTMESFKIVAKWNENEIASPDQQAQKEAQQAKIEAKKTEITGLVASATESLKQRLAPDGKLSEKPETQFTAEEQTQLKTLREEQKNLEANLPVLPTAMSVKEGEAEDIQIHIRGSHLTLGDTVARGFPQVIEIPVEYKIPDAQSGRLELANWLTNKEHPLMPRVMVNRIWRWHFGEGIVTTPDNFGLQGSKPTHPQLLDWLAATFIEKGYSLKEMHRLMMLSSTYQMSSEYDETTAERDPGNVYYWRFNARRLEAESIRDAVLAVAETLDREMGGNLLNVDNRAFVFNHESKENVDYDFGRRSIYLPVIRNHLHPVFSLFDYADASVLNGDRQTSTVATQALFLMNSPFLEEQTTAYANWLIAQESEVPARTNLLYVKSYGRLATTEEQERVQNFLAEFPDVWKSDHPDAEESAVTAATWQALCHAVLAANEFTYLR</sequence>
<dbReference type="PROSITE" id="PS51007">
    <property type="entry name" value="CYTC"/>
    <property type="match status" value="1"/>
</dbReference>
<keyword evidence="7" id="KW-1185">Reference proteome</keyword>
<reference evidence="6 7" key="1">
    <citation type="submission" date="2019-02" db="EMBL/GenBank/DDBJ databases">
        <title>Deep-cultivation of Planctomycetes and their phenomic and genomic characterization uncovers novel biology.</title>
        <authorList>
            <person name="Wiegand S."/>
            <person name="Jogler M."/>
            <person name="Boedeker C."/>
            <person name="Pinto D."/>
            <person name="Vollmers J."/>
            <person name="Rivas-Marin E."/>
            <person name="Kohn T."/>
            <person name="Peeters S.H."/>
            <person name="Heuer A."/>
            <person name="Rast P."/>
            <person name="Oberbeckmann S."/>
            <person name="Bunk B."/>
            <person name="Jeske O."/>
            <person name="Meyerdierks A."/>
            <person name="Storesund J.E."/>
            <person name="Kallscheuer N."/>
            <person name="Luecker S."/>
            <person name="Lage O.M."/>
            <person name="Pohl T."/>
            <person name="Merkel B.J."/>
            <person name="Hornburger P."/>
            <person name="Mueller R.-W."/>
            <person name="Bruemmer F."/>
            <person name="Labrenz M."/>
            <person name="Spormann A.M."/>
            <person name="Op den Camp H."/>
            <person name="Overmann J."/>
            <person name="Amann R."/>
            <person name="Jetten M.S.M."/>
            <person name="Mascher T."/>
            <person name="Medema M.H."/>
            <person name="Devos D.P."/>
            <person name="Kaster A.-K."/>
            <person name="Ovreas L."/>
            <person name="Rohde M."/>
            <person name="Galperin M.Y."/>
            <person name="Jogler C."/>
        </authorList>
    </citation>
    <scope>NUCLEOTIDE SEQUENCE [LARGE SCALE GENOMIC DNA]</scope>
    <source>
        <strain evidence="6 7">Pla110</strain>
    </source>
</reference>
<dbReference type="KEGG" id="plon:Pla110_18970"/>
<dbReference type="Pfam" id="PF07583">
    <property type="entry name" value="PSCyt2"/>
    <property type="match status" value="1"/>
</dbReference>
<organism evidence="6 7">
    <name type="scientific">Polystyrenella longa</name>
    <dbReference type="NCBI Taxonomy" id="2528007"/>
    <lineage>
        <taxon>Bacteria</taxon>
        <taxon>Pseudomonadati</taxon>
        <taxon>Planctomycetota</taxon>
        <taxon>Planctomycetia</taxon>
        <taxon>Planctomycetales</taxon>
        <taxon>Planctomycetaceae</taxon>
        <taxon>Polystyrenella</taxon>
    </lineage>
</organism>
<evidence type="ECO:0000256" key="3">
    <source>
        <dbReference type="PROSITE-ProRule" id="PRU00433"/>
    </source>
</evidence>
<evidence type="ECO:0000256" key="1">
    <source>
        <dbReference type="ARBA" id="ARBA00022723"/>
    </source>
</evidence>
<name>A0A518CLU6_9PLAN</name>
<feature type="domain" description="Cytochrome c" evidence="5">
    <location>
        <begin position="39"/>
        <end position="252"/>
    </location>
</feature>
<keyword evidence="3" id="KW-0349">Heme</keyword>
<dbReference type="InterPro" id="IPR011429">
    <property type="entry name" value="Cyt_c_Planctomycete-type"/>
</dbReference>
<keyword evidence="4" id="KW-0732">Signal</keyword>
<dbReference type="Pfam" id="PF07635">
    <property type="entry name" value="PSCyt1"/>
    <property type="match status" value="1"/>
</dbReference>
<evidence type="ECO:0000313" key="7">
    <source>
        <dbReference type="Proteomes" id="UP000317178"/>
    </source>
</evidence>
<dbReference type="InterPro" id="IPR009056">
    <property type="entry name" value="Cyt_c-like_dom"/>
</dbReference>
<dbReference type="EMBL" id="CP036281">
    <property type="protein sequence ID" value="QDU80173.1"/>
    <property type="molecule type" value="Genomic_DNA"/>
</dbReference>
<dbReference type="InterPro" id="IPR022655">
    <property type="entry name" value="DUF1553"/>
</dbReference>
<dbReference type="PANTHER" id="PTHR35889">
    <property type="entry name" value="CYCLOINULO-OLIGOSACCHARIDE FRUCTANOTRANSFERASE-RELATED"/>
    <property type="match status" value="1"/>
</dbReference>
<feature type="signal peptide" evidence="4">
    <location>
        <begin position="1"/>
        <end position="36"/>
    </location>
</feature>
<proteinExistence type="predicted"/>